<keyword evidence="5" id="KW-0055">Arginine biosynthesis</keyword>
<evidence type="ECO:0000313" key="6">
    <source>
        <dbReference type="EMBL" id="SET37243.1"/>
    </source>
</evidence>
<evidence type="ECO:0000313" key="7">
    <source>
        <dbReference type="Proteomes" id="UP000199820"/>
    </source>
</evidence>
<keyword evidence="1 5" id="KW-0032">Aminotransferase</keyword>
<evidence type="ECO:0000256" key="2">
    <source>
        <dbReference type="ARBA" id="ARBA00022605"/>
    </source>
</evidence>
<keyword evidence="2 5" id="KW-0028">Amino-acid biosynthesis</keyword>
<evidence type="ECO:0000256" key="3">
    <source>
        <dbReference type="ARBA" id="ARBA00022679"/>
    </source>
</evidence>
<dbReference type="STRING" id="1526.SAMN02910262_02248"/>
<dbReference type="UniPathway" id="UPA00068">
    <property type="reaction ID" value="UER00109"/>
</dbReference>
<dbReference type="Proteomes" id="UP000199820">
    <property type="component" value="Unassembled WGS sequence"/>
</dbReference>
<gene>
    <name evidence="5" type="primary">argD</name>
    <name evidence="6" type="ORF">SAMN04487771_101513</name>
</gene>
<evidence type="ECO:0000256" key="1">
    <source>
        <dbReference type="ARBA" id="ARBA00022576"/>
    </source>
</evidence>
<comment type="cofactor">
    <cofactor evidence="5">
        <name>pyridoxal 5'-phosphate</name>
        <dbReference type="ChEBI" id="CHEBI:597326"/>
    </cofactor>
    <text evidence="5">Binds 1 pyridoxal phosphate per subunit.</text>
</comment>
<keyword evidence="7" id="KW-1185">Reference proteome</keyword>
<dbReference type="PIRSF" id="PIRSF000521">
    <property type="entry name" value="Transaminase_4ab_Lys_Orn"/>
    <property type="match status" value="1"/>
</dbReference>
<feature type="binding site" evidence="5">
    <location>
        <begin position="105"/>
        <end position="106"/>
    </location>
    <ligand>
        <name>pyridoxal 5'-phosphate</name>
        <dbReference type="ChEBI" id="CHEBI:597326"/>
    </ligand>
</feature>
<comment type="catalytic activity">
    <reaction evidence="5">
        <text>N(2)-acetyl-L-ornithine + 2-oxoglutarate = N-acetyl-L-glutamate 5-semialdehyde + L-glutamate</text>
        <dbReference type="Rhea" id="RHEA:18049"/>
        <dbReference type="ChEBI" id="CHEBI:16810"/>
        <dbReference type="ChEBI" id="CHEBI:29123"/>
        <dbReference type="ChEBI" id="CHEBI:29985"/>
        <dbReference type="ChEBI" id="CHEBI:57805"/>
        <dbReference type="EC" id="2.6.1.11"/>
    </reaction>
</comment>
<sequence>MSFQEIKDREATYVMQTYGRFPVCFDHGEGAVLVDVDGKEYVDLTSGIGVNCLGYHNPKVTAAVTEQANKLMHVSNLYYTEPMIDAAEKLVKATGMSRVFFGNSGAEANEGMIKIARKYSHDKYGEGRSKIVTLVNSFHGRTITTLKATGQEHFHHDFFPFTEGFDYAEANDLEDLKKKAGKDTCGVMMELIQGESGVRPLDADYVKAACEFCRENDILFMVDEVQTGIGRSGALFSFQKFGVKPDVVSMAKGLGGGLPIGAVMVGEKCADVLGKGDHGSTFGGSPMSCAAACAVLDEVTKPEFLEEVEKKGEYLKESILAIGSPEITDVRGMGLMLGIVLKNPENRLKIVGELLNQGVMVLTAGEDVIRLLPPLVITREEMDRAVAVMKKVFGS</sequence>
<name>A0A1I0DX09_9FIRM</name>
<dbReference type="HAMAP" id="MF_01107">
    <property type="entry name" value="ArgD_aminotrans_3"/>
    <property type="match status" value="1"/>
</dbReference>
<dbReference type="GO" id="GO:0005737">
    <property type="term" value="C:cytoplasm"/>
    <property type="evidence" value="ECO:0007669"/>
    <property type="project" value="UniProtKB-SubCell"/>
</dbReference>
<protein>
    <recommendedName>
        <fullName evidence="5">Acetylornithine aminotransferase</fullName>
        <shortName evidence="5">ACOAT</shortName>
        <ecNumber evidence="5">2.6.1.11</ecNumber>
    </recommendedName>
</protein>
<dbReference type="NCBIfam" id="TIGR00707">
    <property type="entry name" value="argD"/>
    <property type="match status" value="1"/>
</dbReference>
<feature type="binding site" evidence="5">
    <location>
        <begin position="223"/>
        <end position="226"/>
    </location>
    <ligand>
        <name>pyridoxal 5'-phosphate</name>
        <dbReference type="ChEBI" id="CHEBI:597326"/>
    </ligand>
</feature>
<feature type="binding site" evidence="5">
    <location>
        <position position="281"/>
    </location>
    <ligand>
        <name>pyridoxal 5'-phosphate</name>
        <dbReference type="ChEBI" id="CHEBI:597326"/>
    </ligand>
</feature>
<dbReference type="InterPro" id="IPR015424">
    <property type="entry name" value="PyrdxlP-dep_Trfase"/>
</dbReference>
<organism evidence="6 7">
    <name type="scientific">[Clostridium] aminophilum</name>
    <dbReference type="NCBI Taxonomy" id="1526"/>
    <lineage>
        <taxon>Bacteria</taxon>
        <taxon>Bacillati</taxon>
        <taxon>Bacillota</taxon>
        <taxon>Clostridia</taxon>
        <taxon>Lachnospirales</taxon>
        <taxon>Lachnospiraceae</taxon>
    </lineage>
</organism>
<dbReference type="EC" id="2.6.1.11" evidence="5"/>
<dbReference type="FunFam" id="3.40.640.10:FF:000004">
    <property type="entry name" value="Acetylornithine aminotransferase"/>
    <property type="match status" value="1"/>
</dbReference>
<dbReference type="InterPro" id="IPR005814">
    <property type="entry name" value="Aminotrans_3"/>
</dbReference>
<dbReference type="PANTHER" id="PTHR11986">
    <property type="entry name" value="AMINOTRANSFERASE CLASS III"/>
    <property type="match status" value="1"/>
</dbReference>
<proteinExistence type="inferred from homology"/>
<dbReference type="Pfam" id="PF00202">
    <property type="entry name" value="Aminotran_3"/>
    <property type="match status" value="1"/>
</dbReference>
<dbReference type="GO" id="GO:0042802">
    <property type="term" value="F:identical protein binding"/>
    <property type="evidence" value="ECO:0007669"/>
    <property type="project" value="TreeGrafter"/>
</dbReference>
<dbReference type="OrthoDB" id="9807885at2"/>
<feature type="binding site" evidence="5">
    <location>
        <position position="138"/>
    </location>
    <ligand>
        <name>pyridoxal 5'-phosphate</name>
        <dbReference type="ChEBI" id="CHEBI:597326"/>
    </ligand>
</feature>
<keyword evidence="3 5" id="KW-0808">Transferase</keyword>
<keyword evidence="5" id="KW-0963">Cytoplasm</keyword>
<feature type="modified residue" description="N6-(pyridoxal phosphate)lysine" evidence="5">
    <location>
        <position position="252"/>
    </location>
</feature>
<dbReference type="EMBL" id="FOIL01000015">
    <property type="protein sequence ID" value="SET37243.1"/>
    <property type="molecule type" value="Genomic_DNA"/>
</dbReference>
<dbReference type="GO" id="GO:0006526">
    <property type="term" value="P:L-arginine biosynthetic process"/>
    <property type="evidence" value="ECO:0007669"/>
    <property type="project" value="UniProtKB-UniRule"/>
</dbReference>
<comment type="subcellular location">
    <subcellularLocation>
        <location evidence="5">Cytoplasm</location>
    </subcellularLocation>
</comment>
<feature type="binding site" evidence="5">
    <location>
        <position position="280"/>
    </location>
    <ligand>
        <name>N(2)-acetyl-L-ornithine</name>
        <dbReference type="ChEBI" id="CHEBI:57805"/>
    </ligand>
</feature>
<keyword evidence="4 5" id="KW-0663">Pyridoxal phosphate</keyword>
<dbReference type="InterPro" id="IPR004636">
    <property type="entry name" value="AcOrn/SuccOrn_fam"/>
</dbReference>
<dbReference type="RefSeq" id="WP_074649237.1">
    <property type="nucleotide sequence ID" value="NZ_FOIL01000015.1"/>
</dbReference>
<dbReference type="Gene3D" id="3.40.640.10">
    <property type="entry name" value="Type I PLP-dependent aspartate aminotransferase-like (Major domain)"/>
    <property type="match status" value="1"/>
</dbReference>
<dbReference type="InterPro" id="IPR049704">
    <property type="entry name" value="Aminotrans_3_PPA_site"/>
</dbReference>
<dbReference type="SUPFAM" id="SSF53383">
    <property type="entry name" value="PLP-dependent transferases"/>
    <property type="match status" value="1"/>
</dbReference>
<dbReference type="PROSITE" id="PS00600">
    <property type="entry name" value="AA_TRANSFER_CLASS_3"/>
    <property type="match status" value="1"/>
</dbReference>
<dbReference type="InterPro" id="IPR050103">
    <property type="entry name" value="Class-III_PLP-dep_AT"/>
</dbReference>
<dbReference type="Gene3D" id="3.90.1150.10">
    <property type="entry name" value="Aspartate Aminotransferase, domain 1"/>
    <property type="match status" value="1"/>
</dbReference>
<dbReference type="InterPro" id="IPR015422">
    <property type="entry name" value="PyrdxlP-dep_Trfase_small"/>
</dbReference>
<comment type="miscellaneous">
    <text evidence="5">May also have succinyldiaminopimelate aminotransferase activity, thus carrying out the corresponding step in lysine biosynthesis.</text>
</comment>
<evidence type="ECO:0000256" key="4">
    <source>
        <dbReference type="ARBA" id="ARBA00022898"/>
    </source>
</evidence>
<dbReference type="NCBIfam" id="NF002325">
    <property type="entry name" value="PRK01278.1"/>
    <property type="match status" value="1"/>
</dbReference>
<accession>A0A1I0DX09</accession>
<evidence type="ECO:0000256" key="5">
    <source>
        <dbReference type="HAMAP-Rule" id="MF_01107"/>
    </source>
</evidence>
<dbReference type="PANTHER" id="PTHR11986:SF79">
    <property type="entry name" value="ACETYLORNITHINE AMINOTRANSFERASE, MITOCHONDRIAL"/>
    <property type="match status" value="1"/>
</dbReference>
<dbReference type="GO" id="GO:0003992">
    <property type="term" value="F:N2-acetyl-L-ornithine:2-oxoglutarate 5-aminotransferase activity"/>
    <property type="evidence" value="ECO:0007669"/>
    <property type="project" value="UniProtKB-UniRule"/>
</dbReference>
<comment type="similarity">
    <text evidence="5">Belongs to the class-III pyridoxal-phosphate-dependent aminotransferase family. ArgD subfamily.</text>
</comment>
<feature type="binding site" evidence="5">
    <location>
        <position position="141"/>
    </location>
    <ligand>
        <name>N(2)-acetyl-L-ornithine</name>
        <dbReference type="ChEBI" id="CHEBI:57805"/>
    </ligand>
</feature>
<comment type="pathway">
    <text evidence="5">Amino-acid biosynthesis; L-arginine biosynthesis; N(2)-acetyl-L-ornithine from L-glutamate: step 4/4.</text>
</comment>
<dbReference type="eggNOG" id="COG4992">
    <property type="taxonomic scope" value="Bacteria"/>
</dbReference>
<dbReference type="InterPro" id="IPR015421">
    <property type="entry name" value="PyrdxlP-dep_Trfase_major"/>
</dbReference>
<dbReference type="GO" id="GO:0030170">
    <property type="term" value="F:pyridoxal phosphate binding"/>
    <property type="evidence" value="ECO:0007669"/>
    <property type="project" value="InterPro"/>
</dbReference>
<dbReference type="AlphaFoldDB" id="A0A1I0DX09"/>
<reference evidence="6 7" key="1">
    <citation type="submission" date="2016-10" db="EMBL/GenBank/DDBJ databases">
        <authorList>
            <person name="de Groot N.N."/>
        </authorList>
    </citation>
    <scope>NUCLEOTIDE SEQUENCE [LARGE SCALE GENOMIC DNA]</scope>
    <source>
        <strain evidence="6 7">KH1P1</strain>
    </source>
</reference>
<comment type="subunit">
    <text evidence="5">Homodimer.</text>
</comment>
<dbReference type="CDD" id="cd00610">
    <property type="entry name" value="OAT_like"/>
    <property type="match status" value="1"/>
</dbReference>